<dbReference type="PANTHER" id="PTHR40065">
    <property type="entry name" value="RNA-BINDING PROTEIN YHBY"/>
    <property type="match status" value="1"/>
</dbReference>
<dbReference type="SUPFAM" id="SSF75471">
    <property type="entry name" value="YhbY-like"/>
    <property type="match status" value="1"/>
</dbReference>
<sequence>MDIFCADMEDAMLTGKQRSYLRSLANNLQPIFQVGKGGVSDNMIKQFSDALEARELIKATVLKNAECDTKTICEEIAEQTNSEVVQVIGSKFVLYRPSEKNSVIELP</sequence>
<evidence type="ECO:0000259" key="3">
    <source>
        <dbReference type="PROSITE" id="PS51295"/>
    </source>
</evidence>
<dbReference type="InterPro" id="IPR051925">
    <property type="entry name" value="RNA-binding_domain"/>
</dbReference>
<evidence type="ECO:0000256" key="1">
    <source>
        <dbReference type="ARBA" id="ARBA00022884"/>
    </source>
</evidence>
<keyword evidence="1 2" id="KW-0694">RNA-binding</keyword>
<dbReference type="NCBIfam" id="TIGR00253">
    <property type="entry name" value="RNA_bind_YhbY"/>
    <property type="match status" value="1"/>
</dbReference>
<dbReference type="InterPro" id="IPR035920">
    <property type="entry name" value="YhbY-like_sf"/>
</dbReference>
<proteinExistence type="predicted"/>
<protein>
    <submittedName>
        <fullName evidence="4">RNA-binding protein</fullName>
    </submittedName>
</protein>
<name>U4QYZ6_9FIRM</name>
<evidence type="ECO:0000256" key="2">
    <source>
        <dbReference type="PROSITE-ProRule" id="PRU00626"/>
    </source>
</evidence>
<organism evidence="4 5">
    <name type="scientific">Ruminiclostridium papyrosolvens C7</name>
    <dbReference type="NCBI Taxonomy" id="1330534"/>
    <lineage>
        <taxon>Bacteria</taxon>
        <taxon>Bacillati</taxon>
        <taxon>Bacillota</taxon>
        <taxon>Clostridia</taxon>
        <taxon>Eubacteriales</taxon>
        <taxon>Oscillospiraceae</taxon>
        <taxon>Ruminiclostridium</taxon>
    </lineage>
</organism>
<gene>
    <name evidence="4" type="ORF">L323_17320</name>
</gene>
<dbReference type="PANTHER" id="PTHR40065:SF3">
    <property type="entry name" value="RNA-BINDING PROTEIN YHBY"/>
    <property type="match status" value="1"/>
</dbReference>
<evidence type="ECO:0000313" key="5">
    <source>
        <dbReference type="Proteomes" id="UP000016860"/>
    </source>
</evidence>
<feature type="domain" description="CRM" evidence="3">
    <location>
        <begin position="11"/>
        <end position="107"/>
    </location>
</feature>
<dbReference type="InterPro" id="IPR017924">
    <property type="entry name" value="RNA-binding_YhbY"/>
</dbReference>
<dbReference type="InterPro" id="IPR001890">
    <property type="entry name" value="RNA-binding_CRM"/>
</dbReference>
<dbReference type="STRING" id="1330534.L323_17320"/>
<dbReference type="EMBL" id="ATAY01000088">
    <property type="protein sequence ID" value="EPR09303.1"/>
    <property type="molecule type" value="Genomic_DNA"/>
</dbReference>
<dbReference type="AlphaFoldDB" id="U4QYZ6"/>
<dbReference type="Gene3D" id="3.30.110.60">
    <property type="entry name" value="YhbY-like"/>
    <property type="match status" value="1"/>
</dbReference>
<evidence type="ECO:0000313" key="4">
    <source>
        <dbReference type="EMBL" id="EPR09303.1"/>
    </source>
</evidence>
<comment type="caution">
    <text evidence="4">The sequence shown here is derived from an EMBL/GenBank/DDBJ whole genome shotgun (WGS) entry which is preliminary data.</text>
</comment>
<reference evidence="4 5" key="1">
    <citation type="journal article" date="2013" name="Genome Announc.">
        <title>Draft Genome Sequence of the Cellulolytic Bacterium Clostridium papyrosolvens C7 (ATCC 700395).</title>
        <authorList>
            <person name="Zepeda V."/>
            <person name="Dassa B."/>
            <person name="Borovok I."/>
            <person name="Lamed R."/>
            <person name="Bayer E.A."/>
            <person name="Cate J.H."/>
        </authorList>
    </citation>
    <scope>NUCLEOTIDE SEQUENCE [LARGE SCALE GENOMIC DNA]</scope>
    <source>
        <strain evidence="4 5">C7</strain>
    </source>
</reference>
<dbReference type="Proteomes" id="UP000016860">
    <property type="component" value="Unassembled WGS sequence"/>
</dbReference>
<dbReference type="PATRIC" id="fig|1330534.3.peg.3438"/>
<dbReference type="Pfam" id="PF01985">
    <property type="entry name" value="CRS1_YhbY"/>
    <property type="match status" value="1"/>
</dbReference>
<dbReference type="GO" id="GO:0003723">
    <property type="term" value="F:RNA binding"/>
    <property type="evidence" value="ECO:0007669"/>
    <property type="project" value="UniProtKB-UniRule"/>
</dbReference>
<accession>U4QYZ6</accession>
<dbReference type="PROSITE" id="PS51295">
    <property type="entry name" value="CRM"/>
    <property type="match status" value="1"/>
</dbReference>
<dbReference type="SMART" id="SM01103">
    <property type="entry name" value="CRS1_YhbY"/>
    <property type="match status" value="1"/>
</dbReference>